<evidence type="ECO:0000313" key="2">
    <source>
        <dbReference type="EMBL" id="PKI49820.1"/>
    </source>
</evidence>
<organism evidence="2 3">
    <name type="scientific">Punica granatum</name>
    <name type="common">Pomegranate</name>
    <dbReference type="NCBI Taxonomy" id="22663"/>
    <lineage>
        <taxon>Eukaryota</taxon>
        <taxon>Viridiplantae</taxon>
        <taxon>Streptophyta</taxon>
        <taxon>Embryophyta</taxon>
        <taxon>Tracheophyta</taxon>
        <taxon>Spermatophyta</taxon>
        <taxon>Magnoliopsida</taxon>
        <taxon>eudicotyledons</taxon>
        <taxon>Gunneridae</taxon>
        <taxon>Pentapetalae</taxon>
        <taxon>rosids</taxon>
        <taxon>malvids</taxon>
        <taxon>Myrtales</taxon>
        <taxon>Lythraceae</taxon>
        <taxon>Punica</taxon>
    </lineage>
</organism>
<evidence type="ECO:0000313" key="3">
    <source>
        <dbReference type="Proteomes" id="UP000233551"/>
    </source>
</evidence>
<keyword evidence="3" id="KW-1185">Reference proteome</keyword>
<name>A0A2I0J1L8_PUNGR</name>
<feature type="compositionally biased region" description="Low complexity" evidence="1">
    <location>
        <begin position="73"/>
        <end position="84"/>
    </location>
</feature>
<dbReference type="AlphaFoldDB" id="A0A2I0J1L8"/>
<comment type="caution">
    <text evidence="2">The sequence shown here is derived from an EMBL/GenBank/DDBJ whole genome shotgun (WGS) entry which is preliminary data.</text>
</comment>
<evidence type="ECO:0000256" key="1">
    <source>
        <dbReference type="SAM" id="MobiDB-lite"/>
    </source>
</evidence>
<dbReference type="Proteomes" id="UP000233551">
    <property type="component" value="Unassembled WGS sequence"/>
</dbReference>
<sequence>MVIPSPGMRTGWQQQACLEQFDPTGHPGENRPVRAGRVAFRRVLNCSGKLRGCLTSLRWFREESTRGFSGNRKQSQVSKQKQTQLGQNRPDWHKSGRTSPRRLPMEFGGKSYRVDPYSPAKITENRVRPGNWPDWAVFGSEFTTVDPDGILMQGQRLPTPNSPPEVMVVVVWRKGSRIDLICKKTAQTVRNFDPTGQSGCFFVLG</sequence>
<feature type="region of interest" description="Disordered" evidence="1">
    <location>
        <begin position="65"/>
        <end position="110"/>
    </location>
</feature>
<gene>
    <name evidence="2" type="ORF">CRG98_029797</name>
</gene>
<proteinExistence type="predicted"/>
<reference evidence="2 3" key="1">
    <citation type="submission" date="2017-11" db="EMBL/GenBank/DDBJ databases">
        <title>De-novo sequencing of pomegranate (Punica granatum L.) genome.</title>
        <authorList>
            <person name="Akparov Z."/>
            <person name="Amiraslanov A."/>
            <person name="Hajiyeva S."/>
            <person name="Abbasov M."/>
            <person name="Kaur K."/>
            <person name="Hamwieh A."/>
            <person name="Solovyev V."/>
            <person name="Salamov A."/>
            <person name="Braich B."/>
            <person name="Kosarev P."/>
            <person name="Mahmoud A."/>
            <person name="Hajiyev E."/>
            <person name="Babayeva S."/>
            <person name="Izzatullayeva V."/>
            <person name="Mammadov A."/>
            <person name="Mammadov A."/>
            <person name="Sharifova S."/>
            <person name="Ojaghi J."/>
            <person name="Eynullazada K."/>
            <person name="Bayramov B."/>
            <person name="Abdulazimova A."/>
            <person name="Shahmuradov I."/>
        </authorList>
    </citation>
    <scope>NUCLEOTIDE SEQUENCE [LARGE SCALE GENOMIC DNA]</scope>
    <source>
        <strain evidence="3">cv. AG2017</strain>
        <tissue evidence="2">Leaf</tissue>
    </source>
</reference>
<protein>
    <submittedName>
        <fullName evidence="2">Uncharacterized protein</fullName>
    </submittedName>
</protein>
<dbReference type="EMBL" id="PGOL01002196">
    <property type="protein sequence ID" value="PKI49820.1"/>
    <property type="molecule type" value="Genomic_DNA"/>
</dbReference>
<accession>A0A2I0J1L8</accession>